<sequence length="140" mass="15833">MTNIYKKEVDIMIIRRNPKNVHEPVGPYVHQIEIPEKTKLLNLSGQIGMDLQKDIPATVEEQFKLALKNIDLNLQEAGVSRKNITKLVLYFVDELDSKARGDILLDFFGESLPCCTLIYVKALATPKIKVEIDAWAAQPV</sequence>
<evidence type="ECO:0000313" key="2">
    <source>
        <dbReference type="Proteomes" id="UP000004416"/>
    </source>
</evidence>
<proteinExistence type="predicted"/>
<dbReference type="HOGENOM" id="CLU_100715_4_4_9"/>
<dbReference type="CDD" id="cd00448">
    <property type="entry name" value="YjgF_YER057c_UK114_family"/>
    <property type="match status" value="1"/>
</dbReference>
<dbReference type="PANTHER" id="PTHR11803:SF39">
    <property type="entry name" value="2-IMINOBUTANOATE_2-IMINOPROPANOATE DEAMINASE"/>
    <property type="match status" value="1"/>
</dbReference>
<dbReference type="AlphaFoldDB" id="G9XNR2"/>
<protein>
    <submittedName>
        <fullName evidence="1">Endoribonuclease L-PSP</fullName>
    </submittedName>
</protein>
<dbReference type="Pfam" id="PF01042">
    <property type="entry name" value="Ribonuc_L-PSP"/>
    <property type="match status" value="1"/>
</dbReference>
<dbReference type="GO" id="GO:0019239">
    <property type="term" value="F:deaminase activity"/>
    <property type="evidence" value="ECO:0007669"/>
    <property type="project" value="TreeGrafter"/>
</dbReference>
<comment type="caution">
    <text evidence="1">The sequence shown here is derived from an EMBL/GenBank/DDBJ whole genome shotgun (WGS) entry which is preliminary data.</text>
</comment>
<evidence type="ECO:0000313" key="1">
    <source>
        <dbReference type="EMBL" id="EHL06558.1"/>
    </source>
</evidence>
<accession>G9XNR2</accession>
<dbReference type="InterPro" id="IPR006175">
    <property type="entry name" value="YjgF/YER057c/UK114"/>
</dbReference>
<dbReference type="InterPro" id="IPR035959">
    <property type="entry name" value="RutC-like_sf"/>
</dbReference>
<dbReference type="Gene3D" id="3.30.1330.40">
    <property type="entry name" value="RutC-like"/>
    <property type="match status" value="1"/>
</dbReference>
<dbReference type="SUPFAM" id="SSF55298">
    <property type="entry name" value="YjgF-like"/>
    <property type="match status" value="1"/>
</dbReference>
<dbReference type="GO" id="GO:0005829">
    <property type="term" value="C:cytosol"/>
    <property type="evidence" value="ECO:0007669"/>
    <property type="project" value="TreeGrafter"/>
</dbReference>
<dbReference type="PANTHER" id="PTHR11803">
    <property type="entry name" value="2-IMINOBUTANOATE/2-IMINOPROPANOATE DEAMINASE RIDA"/>
    <property type="match status" value="1"/>
</dbReference>
<reference evidence="1 2" key="1">
    <citation type="submission" date="2011-08" db="EMBL/GenBank/DDBJ databases">
        <authorList>
            <person name="Weinstock G."/>
            <person name="Sodergren E."/>
            <person name="Clifton S."/>
            <person name="Fulton L."/>
            <person name="Fulton B."/>
            <person name="Courtney L."/>
            <person name="Fronick C."/>
            <person name="Harrison M."/>
            <person name="Strong C."/>
            <person name="Farmer C."/>
            <person name="Delahaunty K."/>
            <person name="Markovic C."/>
            <person name="Hall O."/>
            <person name="Minx P."/>
            <person name="Tomlinson C."/>
            <person name="Mitreva M."/>
            <person name="Hou S."/>
            <person name="Chen J."/>
            <person name="Wollam A."/>
            <person name="Pepin K.H."/>
            <person name="Johnson M."/>
            <person name="Bhonagiri V."/>
            <person name="Zhang X."/>
            <person name="Suruliraj S."/>
            <person name="Warren W."/>
            <person name="Chinwalla A."/>
            <person name="Mardis E.R."/>
            <person name="Wilson R.K."/>
        </authorList>
    </citation>
    <scope>NUCLEOTIDE SEQUENCE [LARGE SCALE GENOMIC DNA]</scope>
    <source>
        <strain evidence="1 2">DP7</strain>
    </source>
</reference>
<name>G9XNR2_DESHA</name>
<dbReference type="EMBL" id="AFZX01000069">
    <property type="protein sequence ID" value="EHL06558.1"/>
    <property type="molecule type" value="Genomic_DNA"/>
</dbReference>
<organism evidence="1 2">
    <name type="scientific">Desulfitobacterium hafniense DP7</name>
    <dbReference type="NCBI Taxonomy" id="537010"/>
    <lineage>
        <taxon>Bacteria</taxon>
        <taxon>Bacillati</taxon>
        <taxon>Bacillota</taxon>
        <taxon>Clostridia</taxon>
        <taxon>Eubacteriales</taxon>
        <taxon>Desulfitobacteriaceae</taxon>
        <taxon>Desulfitobacterium</taxon>
    </lineage>
</organism>
<dbReference type="Proteomes" id="UP000004416">
    <property type="component" value="Unassembled WGS sequence"/>
</dbReference>
<dbReference type="PATRIC" id="fig|537010.4.peg.2445"/>
<gene>
    <name evidence="1" type="ORF">HMPREF0322_02605</name>
</gene>